<gene>
    <name evidence="1" type="ORF">G9G42_004692</name>
</gene>
<sequence length="28" mass="3040">MRFLLGALMLLVSGSALATIDVMPFKDE</sequence>
<comment type="caution">
    <text evidence="1">The sequence shown here is derived from an EMBL/GenBank/DDBJ whole genome shotgun (WGS) entry which is preliminary data.</text>
</comment>
<protein>
    <submittedName>
        <fullName evidence="1">Cytochrome c-type biogenesis protein CcmH</fullName>
    </submittedName>
</protein>
<evidence type="ECO:0000313" key="1">
    <source>
        <dbReference type="EMBL" id="HAF0856227.1"/>
    </source>
</evidence>
<dbReference type="AlphaFoldDB" id="A0A741N4J1"/>
<reference evidence="1" key="2">
    <citation type="submission" date="2018-07" db="EMBL/GenBank/DDBJ databases">
        <authorList>
            <consortium name="NCBI Pathogen Detection Project"/>
        </authorList>
    </citation>
    <scope>NUCLEOTIDE SEQUENCE</scope>
    <source>
        <strain evidence="1">12-2393</strain>
    </source>
</reference>
<feature type="non-terminal residue" evidence="1">
    <location>
        <position position="28"/>
    </location>
</feature>
<reference evidence="1" key="1">
    <citation type="journal article" date="2018" name="Genome Biol.">
        <title>SKESA: strategic k-mer extension for scrupulous assemblies.</title>
        <authorList>
            <person name="Souvorov A."/>
            <person name="Agarwala R."/>
            <person name="Lipman D.J."/>
        </authorList>
    </citation>
    <scope>NUCLEOTIDE SEQUENCE</scope>
    <source>
        <strain evidence="1">12-2393</strain>
    </source>
</reference>
<name>A0A741N4J1_SALER</name>
<dbReference type="EMBL" id="DAAUAI010000112">
    <property type="protein sequence ID" value="HAF0856227.1"/>
    <property type="molecule type" value="Genomic_DNA"/>
</dbReference>
<accession>A0A741N4J1</accession>
<organism evidence="1">
    <name type="scientific">Salmonella enterica subsp. arizonae serovar 41:z4,z23:-</name>
    <dbReference type="NCBI Taxonomy" id="1151166"/>
    <lineage>
        <taxon>Bacteria</taxon>
        <taxon>Pseudomonadati</taxon>
        <taxon>Pseudomonadota</taxon>
        <taxon>Gammaproteobacteria</taxon>
        <taxon>Enterobacterales</taxon>
        <taxon>Enterobacteriaceae</taxon>
        <taxon>Salmonella</taxon>
    </lineage>
</organism>
<proteinExistence type="predicted"/>